<comment type="similarity">
    <text evidence="5">Belongs to the TMEM179 family.</text>
</comment>
<gene>
    <name evidence="8" type="ORF">CLODIP_2_CD06366</name>
    <name evidence="7" type="ORF">CLODIP_2_CD09833</name>
</gene>
<name>A0A8S1D8C7_9INSE</name>
<dbReference type="Pfam" id="PF26158">
    <property type="entry name" value="Claudin_TMEM179-179B"/>
    <property type="match status" value="1"/>
</dbReference>
<dbReference type="InterPro" id="IPR059010">
    <property type="entry name" value="TMEM179-179B"/>
</dbReference>
<dbReference type="EMBL" id="CADEPI010000407">
    <property type="protein sequence ID" value="CAB3385344.1"/>
    <property type="molecule type" value="Genomic_DNA"/>
</dbReference>
<feature type="transmembrane region" description="Helical" evidence="6">
    <location>
        <begin position="59"/>
        <end position="81"/>
    </location>
</feature>
<keyword evidence="4 6" id="KW-0472">Membrane</keyword>
<dbReference type="EMBL" id="CADEPI010000176">
    <property type="protein sequence ID" value="CAB3378973.1"/>
    <property type="molecule type" value="Genomic_DNA"/>
</dbReference>
<comment type="caution">
    <text evidence="7">The sequence shown here is derived from an EMBL/GenBank/DDBJ whole genome shotgun (WGS) entry which is preliminary data.</text>
</comment>
<evidence type="ECO:0000256" key="1">
    <source>
        <dbReference type="ARBA" id="ARBA00004141"/>
    </source>
</evidence>
<evidence type="ECO:0000313" key="7">
    <source>
        <dbReference type="EMBL" id="CAB3378973.1"/>
    </source>
</evidence>
<proteinExistence type="inferred from homology"/>
<organism evidence="7 9">
    <name type="scientific">Cloeon dipterum</name>
    <dbReference type="NCBI Taxonomy" id="197152"/>
    <lineage>
        <taxon>Eukaryota</taxon>
        <taxon>Metazoa</taxon>
        <taxon>Ecdysozoa</taxon>
        <taxon>Arthropoda</taxon>
        <taxon>Hexapoda</taxon>
        <taxon>Insecta</taxon>
        <taxon>Pterygota</taxon>
        <taxon>Palaeoptera</taxon>
        <taxon>Ephemeroptera</taxon>
        <taxon>Pisciforma</taxon>
        <taxon>Baetidae</taxon>
        <taxon>Cloeon</taxon>
    </lineage>
</organism>
<comment type="subcellular location">
    <subcellularLocation>
        <location evidence="1">Membrane</location>
        <topology evidence="1">Multi-pass membrane protein</topology>
    </subcellularLocation>
</comment>
<feature type="transmembrane region" description="Helical" evidence="6">
    <location>
        <begin position="168"/>
        <end position="188"/>
    </location>
</feature>
<dbReference type="PANTHER" id="PTHR31872:SF4">
    <property type="entry name" value="TRANSMEMBRANE PROTEIN 179"/>
    <property type="match status" value="1"/>
</dbReference>
<evidence type="ECO:0000256" key="3">
    <source>
        <dbReference type="ARBA" id="ARBA00022989"/>
    </source>
</evidence>
<sequence length="214" mass="23964">MELTNVLLLSQIAGYSVALLLAFCLAVPLVLHQNDFQGHCLLFSTGNWQETDGQFNVNWSPTIFCGFPIGLAAMAMGLCFIQLYRMSVYYYRGTDSSFLSAFIDVVVSIVMCVCLIGAALMITLGFISWCQDMTERFPSCEIAAGNDIDKKDRINTANFYIQMGTAQFGAWALWAAWVALAVMAMIKLCQNHQMENVRVTMYIERQRLINEGQS</sequence>
<reference evidence="7 9" key="1">
    <citation type="submission" date="2020-04" db="EMBL/GenBank/DDBJ databases">
        <authorList>
            <person name="Alioto T."/>
            <person name="Alioto T."/>
            <person name="Gomez Garrido J."/>
        </authorList>
    </citation>
    <scope>NUCLEOTIDE SEQUENCE [LARGE SCALE GENOMIC DNA]</scope>
</reference>
<dbReference type="OrthoDB" id="6423876at2759"/>
<feature type="transmembrane region" description="Helical" evidence="6">
    <location>
        <begin position="12"/>
        <end position="31"/>
    </location>
</feature>
<evidence type="ECO:0000313" key="9">
    <source>
        <dbReference type="Proteomes" id="UP000494165"/>
    </source>
</evidence>
<evidence type="ECO:0000313" key="8">
    <source>
        <dbReference type="EMBL" id="CAB3385344.1"/>
    </source>
</evidence>
<protein>
    <recommendedName>
        <fullName evidence="10">Transmembrane protein 179</fullName>
    </recommendedName>
</protein>
<evidence type="ECO:0000256" key="2">
    <source>
        <dbReference type="ARBA" id="ARBA00022692"/>
    </source>
</evidence>
<evidence type="ECO:0008006" key="10">
    <source>
        <dbReference type="Google" id="ProtNLM"/>
    </source>
</evidence>
<keyword evidence="3 6" id="KW-1133">Transmembrane helix</keyword>
<evidence type="ECO:0000256" key="5">
    <source>
        <dbReference type="ARBA" id="ARBA00093776"/>
    </source>
</evidence>
<evidence type="ECO:0000256" key="6">
    <source>
        <dbReference type="SAM" id="Phobius"/>
    </source>
</evidence>
<dbReference type="PANTHER" id="PTHR31872">
    <property type="entry name" value="TRANSMEMBRANE PROTEIN 179"/>
    <property type="match status" value="1"/>
</dbReference>
<accession>A0A8S1D8C7</accession>
<keyword evidence="9" id="KW-1185">Reference proteome</keyword>
<dbReference type="Proteomes" id="UP000494165">
    <property type="component" value="Unassembled WGS sequence"/>
</dbReference>
<keyword evidence="2 6" id="KW-0812">Transmembrane</keyword>
<dbReference type="InterPro" id="IPR029673">
    <property type="entry name" value="TMEM179"/>
</dbReference>
<feature type="transmembrane region" description="Helical" evidence="6">
    <location>
        <begin position="102"/>
        <end position="129"/>
    </location>
</feature>
<dbReference type="AlphaFoldDB" id="A0A8S1D8C7"/>
<evidence type="ECO:0000256" key="4">
    <source>
        <dbReference type="ARBA" id="ARBA00023136"/>
    </source>
</evidence>